<dbReference type="PANTHER" id="PTHR16943:SF8">
    <property type="entry name" value="2-METHYLCITRATE DEHYDRATASE"/>
    <property type="match status" value="1"/>
</dbReference>
<protein>
    <submittedName>
        <fullName evidence="4">2-methylcitrate dehydratase</fullName>
    </submittedName>
</protein>
<dbReference type="InterPro" id="IPR042188">
    <property type="entry name" value="MmgE/PrpD_sf_2"/>
</dbReference>
<sequence length="502" mass="52294">MASLTEELSEWASSLRLGDIPDRVVSLAKSQILSQLAAIRAGMAHPLGASLVRAFGPPLQADPARSACILAGLGSWLNLDDTAYAGHLSNSTVSVPLAFAYARHLDGADLLTAVIAANECAARITASATLGPFRGQTAPQTSLAGAVSGRLQAENAPARQWVDAFGLAFSMPPWTLFHAFLGSDARVLSAFIPVRIGMDACDSARAGLAGPSDIFEHADGFLSRFASVPLPETIVNGLGRRWHTETLSFKVRPGGPGIDAAVDCAIEINQQIGNVAPDDVAEILVDASFYTTYASRISGSYTGAAVPVTSTLPLSVPYTVATALIRGDLAVSDFARPAIDDAARWALASKVRLSHSPEMTRKLLASDAPLGEALRQAGERATGWLSQFGGSALVDAFEAAAPPVATFEAATKQTAARVTVRFADGRSISRERDIPIGAAGPDTRVHHHQLVRKKFLANGGGADIAAACADLDQLNSAQVRSLLQDALSPPSTTASQAGLSMA</sequence>
<proteinExistence type="inferred from homology"/>
<dbReference type="InterPro" id="IPR042183">
    <property type="entry name" value="MmgE/PrpD_sf_1"/>
</dbReference>
<dbReference type="PANTHER" id="PTHR16943">
    <property type="entry name" value="2-METHYLCITRATE DEHYDRATASE-RELATED"/>
    <property type="match status" value="1"/>
</dbReference>
<dbReference type="Gene3D" id="3.30.1330.120">
    <property type="entry name" value="2-methylcitrate dehydratase PrpD"/>
    <property type="match status" value="1"/>
</dbReference>
<evidence type="ECO:0000256" key="1">
    <source>
        <dbReference type="ARBA" id="ARBA00006174"/>
    </source>
</evidence>
<feature type="domain" description="MmgE/PrpD C-terminal" evidence="3">
    <location>
        <begin position="259"/>
        <end position="363"/>
    </location>
</feature>
<accession>A0A6V8KG08</accession>
<dbReference type="InterPro" id="IPR045336">
    <property type="entry name" value="MmgE_PrpD_N"/>
</dbReference>
<dbReference type="SUPFAM" id="SSF103378">
    <property type="entry name" value="2-methylcitrate dehydratase PrpD"/>
    <property type="match status" value="1"/>
</dbReference>
<dbReference type="Proteomes" id="UP000482800">
    <property type="component" value="Unassembled WGS sequence"/>
</dbReference>
<dbReference type="GO" id="GO:0016829">
    <property type="term" value="F:lyase activity"/>
    <property type="evidence" value="ECO:0007669"/>
    <property type="project" value="InterPro"/>
</dbReference>
<evidence type="ECO:0000313" key="4">
    <source>
        <dbReference type="EMBL" id="GFJ81421.1"/>
    </source>
</evidence>
<name>A0A6V8KG08_9ACTN</name>
<evidence type="ECO:0000259" key="2">
    <source>
        <dbReference type="Pfam" id="PF03972"/>
    </source>
</evidence>
<dbReference type="Pfam" id="PF19305">
    <property type="entry name" value="MmgE_PrpD_C"/>
    <property type="match status" value="1"/>
</dbReference>
<dbReference type="AlphaFoldDB" id="A0A6V8KG08"/>
<dbReference type="InterPro" id="IPR036148">
    <property type="entry name" value="MmgE/PrpD_sf"/>
</dbReference>
<dbReference type="Pfam" id="PF03972">
    <property type="entry name" value="MmgE_PrpD_N"/>
    <property type="match status" value="1"/>
</dbReference>
<evidence type="ECO:0000313" key="5">
    <source>
        <dbReference type="Proteomes" id="UP000482800"/>
    </source>
</evidence>
<dbReference type="EMBL" id="BLPF01000002">
    <property type="protein sequence ID" value="GFJ81421.1"/>
    <property type="molecule type" value="Genomic_DNA"/>
</dbReference>
<dbReference type="InterPro" id="IPR005656">
    <property type="entry name" value="MmgE_PrpD"/>
</dbReference>
<organism evidence="4 5">
    <name type="scientific">Phytohabitans houttuyneae</name>
    <dbReference type="NCBI Taxonomy" id="1076126"/>
    <lineage>
        <taxon>Bacteria</taxon>
        <taxon>Bacillati</taxon>
        <taxon>Actinomycetota</taxon>
        <taxon>Actinomycetes</taxon>
        <taxon>Micromonosporales</taxon>
        <taxon>Micromonosporaceae</taxon>
    </lineage>
</organism>
<dbReference type="InterPro" id="IPR045337">
    <property type="entry name" value="MmgE_PrpD_C"/>
</dbReference>
<comment type="caution">
    <text evidence="4">The sequence shown here is derived from an EMBL/GenBank/DDBJ whole genome shotgun (WGS) entry which is preliminary data.</text>
</comment>
<dbReference type="Gene3D" id="1.10.4100.10">
    <property type="entry name" value="2-methylcitrate dehydratase PrpD"/>
    <property type="match status" value="1"/>
</dbReference>
<comment type="similarity">
    <text evidence="1">Belongs to the PrpD family.</text>
</comment>
<reference evidence="4 5" key="1">
    <citation type="submission" date="2020-03" db="EMBL/GenBank/DDBJ databases">
        <title>Whole genome shotgun sequence of Phytohabitans houttuyneae NBRC 108639.</title>
        <authorList>
            <person name="Komaki H."/>
            <person name="Tamura T."/>
        </authorList>
    </citation>
    <scope>NUCLEOTIDE SEQUENCE [LARGE SCALE GENOMIC DNA]</scope>
    <source>
        <strain evidence="4 5">NBRC 108639</strain>
    </source>
</reference>
<feature type="domain" description="MmgE/PrpD N-terminal" evidence="2">
    <location>
        <begin position="6"/>
        <end position="226"/>
    </location>
</feature>
<keyword evidence="5" id="KW-1185">Reference proteome</keyword>
<evidence type="ECO:0000259" key="3">
    <source>
        <dbReference type="Pfam" id="PF19305"/>
    </source>
</evidence>
<dbReference type="RefSeq" id="WP_173060584.1">
    <property type="nucleotide sequence ID" value="NZ_BAABGO010000023.1"/>
</dbReference>
<gene>
    <name evidence="4" type="ORF">Phou_056010</name>
</gene>
<reference evidence="4 5" key="2">
    <citation type="submission" date="2020-03" db="EMBL/GenBank/DDBJ databases">
        <authorList>
            <person name="Ichikawa N."/>
            <person name="Kimura A."/>
            <person name="Kitahashi Y."/>
            <person name="Uohara A."/>
        </authorList>
    </citation>
    <scope>NUCLEOTIDE SEQUENCE [LARGE SCALE GENOMIC DNA]</scope>
    <source>
        <strain evidence="4 5">NBRC 108639</strain>
    </source>
</reference>